<dbReference type="AlphaFoldDB" id="A0A0E9LXR2"/>
<feature type="region of interest" description="Disordered" evidence="1">
    <location>
        <begin position="266"/>
        <end position="293"/>
    </location>
</feature>
<dbReference type="OrthoDB" id="610610at2"/>
<dbReference type="EMBL" id="BAZW01000018">
    <property type="protein sequence ID" value="GAO30093.1"/>
    <property type="molecule type" value="Genomic_DNA"/>
</dbReference>
<comment type="caution">
    <text evidence="2">The sequence shown here is derived from an EMBL/GenBank/DDBJ whole genome shotgun (WGS) entry which is preliminary data.</text>
</comment>
<reference evidence="2 3" key="1">
    <citation type="journal article" date="2015" name="Microbes Environ.">
        <title>Distribution and evolution of nitrogen fixation genes in the phylum bacteroidetes.</title>
        <authorList>
            <person name="Inoue J."/>
            <person name="Oshima K."/>
            <person name="Suda W."/>
            <person name="Sakamoto M."/>
            <person name="Iino T."/>
            <person name="Noda S."/>
            <person name="Hongoh Y."/>
            <person name="Hattori M."/>
            <person name="Ohkuma M."/>
        </authorList>
    </citation>
    <scope>NUCLEOTIDE SEQUENCE [LARGE SCALE GENOMIC DNA]</scope>
    <source>
        <strain evidence="2">JCM 15548</strain>
    </source>
</reference>
<sequence length="349" mass="36956">MNYSGSCNGYDPIGINGWRASGGLGFYGTAGAQVKRIGGTLKDKTWNLASLAAGAWIYGEFPNPYYAAGAISGHANIFKVIDVSFHKEFEVGAQCGNAAVGGAAPVQQGDVAADQQQKLIQYVNPSQSYNFPVETPLAVKFGLIPDEVFDVSEQQANGTILNRTFKMVVTPNLQVKDENDNWSVVGLNSTQNNLGEFLYTVMGSLNEMQQPLMPATNVSTGGSGSGTGTGSMPAFNTMVFQNIANGGSTPSGETSGGLATGGLGLSLAYPVEPPPPSYGDLPPTPAPPVNNLEDDKSYRFVVTATLKEYKNGNWVDALKNNGTPVTQTVQKNFRTGPMEIVQQTFQLSM</sequence>
<keyword evidence="3" id="KW-1185">Reference proteome</keyword>
<gene>
    <name evidence="2" type="ORF">JCM15548_12345</name>
</gene>
<evidence type="ECO:0000256" key="1">
    <source>
        <dbReference type="SAM" id="MobiDB-lite"/>
    </source>
</evidence>
<dbReference type="Proteomes" id="UP000032900">
    <property type="component" value="Unassembled WGS sequence"/>
</dbReference>
<dbReference type="STRING" id="1236989.JCM15548_12345"/>
<evidence type="ECO:0000313" key="2">
    <source>
        <dbReference type="EMBL" id="GAO30093.1"/>
    </source>
</evidence>
<protein>
    <submittedName>
        <fullName evidence="2">Uncharacterized protein</fullName>
    </submittedName>
</protein>
<proteinExistence type="predicted"/>
<feature type="compositionally biased region" description="Pro residues" evidence="1">
    <location>
        <begin position="271"/>
        <end position="288"/>
    </location>
</feature>
<accession>A0A0E9LXR2</accession>
<organism evidence="2 3">
    <name type="scientific">Geofilum rubicundum JCM 15548</name>
    <dbReference type="NCBI Taxonomy" id="1236989"/>
    <lineage>
        <taxon>Bacteria</taxon>
        <taxon>Pseudomonadati</taxon>
        <taxon>Bacteroidota</taxon>
        <taxon>Bacteroidia</taxon>
        <taxon>Marinilabiliales</taxon>
        <taxon>Marinilabiliaceae</taxon>
        <taxon>Geofilum</taxon>
    </lineage>
</organism>
<evidence type="ECO:0000313" key="3">
    <source>
        <dbReference type="Proteomes" id="UP000032900"/>
    </source>
</evidence>
<name>A0A0E9LXR2_9BACT</name>
<dbReference type="RefSeq" id="WP_062124843.1">
    <property type="nucleotide sequence ID" value="NZ_BAZW01000018.1"/>
</dbReference>